<accession>A0A0A9B0S0</accession>
<evidence type="ECO:0000313" key="1">
    <source>
        <dbReference type="EMBL" id="JAD56966.1"/>
    </source>
</evidence>
<name>A0A0A9B0S0_ARUDO</name>
<reference evidence="1" key="2">
    <citation type="journal article" date="2015" name="Data Brief">
        <title>Shoot transcriptome of the giant reed, Arundo donax.</title>
        <authorList>
            <person name="Barrero R.A."/>
            <person name="Guerrero F.D."/>
            <person name="Moolhuijzen P."/>
            <person name="Goolsby J.A."/>
            <person name="Tidwell J."/>
            <person name="Bellgard S.E."/>
            <person name="Bellgard M.I."/>
        </authorList>
    </citation>
    <scope>NUCLEOTIDE SEQUENCE</scope>
    <source>
        <tissue evidence="1">Shoot tissue taken approximately 20 cm above the soil surface</tissue>
    </source>
</reference>
<proteinExistence type="predicted"/>
<reference evidence="1" key="1">
    <citation type="submission" date="2014-09" db="EMBL/GenBank/DDBJ databases">
        <authorList>
            <person name="Magalhaes I.L.F."/>
            <person name="Oliveira U."/>
            <person name="Santos F.R."/>
            <person name="Vidigal T.H.D.A."/>
            <person name="Brescovit A.D."/>
            <person name="Santos A.J."/>
        </authorList>
    </citation>
    <scope>NUCLEOTIDE SEQUENCE</scope>
    <source>
        <tissue evidence="1">Shoot tissue taken approximately 20 cm above the soil surface</tissue>
    </source>
</reference>
<protein>
    <submittedName>
        <fullName evidence="1">Uncharacterized protein</fullName>
    </submittedName>
</protein>
<organism evidence="1">
    <name type="scientific">Arundo donax</name>
    <name type="common">Giant reed</name>
    <name type="synonym">Donax arundinaceus</name>
    <dbReference type="NCBI Taxonomy" id="35708"/>
    <lineage>
        <taxon>Eukaryota</taxon>
        <taxon>Viridiplantae</taxon>
        <taxon>Streptophyta</taxon>
        <taxon>Embryophyta</taxon>
        <taxon>Tracheophyta</taxon>
        <taxon>Spermatophyta</taxon>
        <taxon>Magnoliopsida</taxon>
        <taxon>Liliopsida</taxon>
        <taxon>Poales</taxon>
        <taxon>Poaceae</taxon>
        <taxon>PACMAD clade</taxon>
        <taxon>Arundinoideae</taxon>
        <taxon>Arundineae</taxon>
        <taxon>Arundo</taxon>
    </lineage>
</organism>
<dbReference type="AlphaFoldDB" id="A0A0A9B0S0"/>
<dbReference type="EMBL" id="GBRH01240929">
    <property type="protein sequence ID" value="JAD56966.1"/>
    <property type="molecule type" value="Transcribed_RNA"/>
</dbReference>
<sequence length="60" mass="6999">MYRSICSCELVTEMHTWFVLLVVQQHIAVRIHTRVCHVKVSWNIGLALNFCSHSKDVKQC</sequence>